<gene>
    <name evidence="2" type="ORF">DSM106972_038880</name>
</gene>
<dbReference type="Gene3D" id="3.40.50.300">
    <property type="entry name" value="P-loop containing nucleotide triphosphate hydrolases"/>
    <property type="match status" value="2"/>
</dbReference>
<sequence>MISNSELSESNGHVYLAEPVIDDVGQENQQNLKLGQTSIGKLISLPGSSSPSFVSMHVRLHPSSESPQPGSWLAVEATNSQGQKLLILTTVINTWEHNPHEDAQGSTVAEVIPFPTTYAPEGESTVIYRIAEVEPVEEAVINEYGKIDSVQKVSTLPRAGASVYIADANLITSALGLESNPQMGLELGDAYTTGEQQISITLNRSVIQRHIFIGGGIGSGKSYTRGVIAEELHMLGVPQINIDPNGEMVEATKQLGGINLVPGKDGFTLPLSALTPDDVIDAIPGMRSGTNYETLIRYAHETLLKEKTLSRGEHFTVSDLVKKIEEVAPELDMKDGRTLKPAMLRASNLEKIPYIGEPYNWGDYIQPGIIINIDCRGLLVSDLRLIVASVARDLQRLSRKENNLFVAFSIDEFHLVAPNDDRSVTTQVLREIARIGRHYKIGLILTTQSPQDVDRSILKRLLTRFLHSIEPDQLDALRSVFSDASEALIKSLPKLPQGVCILTGVYETVRHAVVIDIRKRHTTHGGKTPDIWSDFESKGWSTKRQIELNSGGTFDA</sequence>
<dbReference type="RefSeq" id="WP_127082324.1">
    <property type="nucleotide sequence ID" value="NZ_RSCL01000009.1"/>
</dbReference>
<protein>
    <recommendedName>
        <fullName evidence="1">Helicase HerA central domain-containing protein</fullName>
    </recommendedName>
</protein>
<evidence type="ECO:0000313" key="3">
    <source>
        <dbReference type="Proteomes" id="UP000271624"/>
    </source>
</evidence>
<dbReference type="OrthoDB" id="9806951at2"/>
<feature type="domain" description="Helicase HerA central" evidence="1">
    <location>
        <begin position="186"/>
        <end position="392"/>
    </location>
</feature>
<dbReference type="Pfam" id="PF01935">
    <property type="entry name" value="DUF87"/>
    <property type="match status" value="1"/>
</dbReference>
<dbReference type="EMBL" id="RSCL01000009">
    <property type="protein sequence ID" value="RUT05067.1"/>
    <property type="molecule type" value="Genomic_DNA"/>
</dbReference>
<reference evidence="2" key="1">
    <citation type="submission" date="2018-12" db="EMBL/GenBank/DDBJ databases">
        <authorList>
            <person name="Will S."/>
            <person name="Neumann-Schaal M."/>
            <person name="Henke P."/>
        </authorList>
    </citation>
    <scope>NUCLEOTIDE SEQUENCE</scope>
    <source>
        <strain evidence="2">PCC 7102</strain>
    </source>
</reference>
<dbReference type="AlphaFoldDB" id="A0A3S1CDF6"/>
<dbReference type="InterPro" id="IPR008571">
    <property type="entry name" value="HerA-like"/>
</dbReference>
<organism evidence="2 3">
    <name type="scientific">Dulcicalothrix desertica PCC 7102</name>
    <dbReference type="NCBI Taxonomy" id="232991"/>
    <lineage>
        <taxon>Bacteria</taxon>
        <taxon>Bacillati</taxon>
        <taxon>Cyanobacteriota</taxon>
        <taxon>Cyanophyceae</taxon>
        <taxon>Nostocales</taxon>
        <taxon>Calotrichaceae</taxon>
        <taxon>Dulcicalothrix</taxon>
    </lineage>
</organism>
<dbReference type="Proteomes" id="UP000271624">
    <property type="component" value="Unassembled WGS sequence"/>
</dbReference>
<evidence type="ECO:0000259" key="1">
    <source>
        <dbReference type="Pfam" id="PF01935"/>
    </source>
</evidence>
<evidence type="ECO:0000313" key="2">
    <source>
        <dbReference type="EMBL" id="RUT05067.1"/>
    </source>
</evidence>
<name>A0A3S1CDF6_9CYAN</name>
<proteinExistence type="predicted"/>
<dbReference type="SUPFAM" id="SSF52540">
    <property type="entry name" value="P-loop containing nucleoside triphosphate hydrolases"/>
    <property type="match status" value="1"/>
</dbReference>
<dbReference type="PANTHER" id="PTHR42957">
    <property type="entry name" value="HELICASE MJ1565-RELATED"/>
    <property type="match status" value="1"/>
</dbReference>
<keyword evidence="3" id="KW-1185">Reference proteome</keyword>
<dbReference type="InterPro" id="IPR027417">
    <property type="entry name" value="P-loop_NTPase"/>
</dbReference>
<reference evidence="2" key="2">
    <citation type="journal article" date="2019" name="Genome Biol. Evol.">
        <title>Day and night: Metabolic profiles and evolutionary relationships of six axenic non-marine cyanobacteria.</title>
        <authorList>
            <person name="Will S.E."/>
            <person name="Henke P."/>
            <person name="Boedeker C."/>
            <person name="Huang S."/>
            <person name="Brinkmann H."/>
            <person name="Rohde M."/>
            <person name="Jarek M."/>
            <person name="Friedl T."/>
            <person name="Seufert S."/>
            <person name="Schumacher M."/>
            <person name="Overmann J."/>
            <person name="Neumann-Schaal M."/>
            <person name="Petersen J."/>
        </authorList>
    </citation>
    <scope>NUCLEOTIDE SEQUENCE [LARGE SCALE GENOMIC DNA]</scope>
    <source>
        <strain evidence="2">PCC 7102</strain>
    </source>
</reference>
<dbReference type="PANTHER" id="PTHR42957:SF2">
    <property type="entry name" value="HELICASE HERA CENTRAL DOMAIN-CONTAINING PROTEIN"/>
    <property type="match status" value="1"/>
</dbReference>
<dbReference type="InterPro" id="IPR002789">
    <property type="entry name" value="HerA_central"/>
</dbReference>
<comment type="caution">
    <text evidence="2">The sequence shown here is derived from an EMBL/GenBank/DDBJ whole genome shotgun (WGS) entry which is preliminary data.</text>
</comment>
<accession>A0A3S1CDF6</accession>